<feature type="domain" description="Thiamine pyrophosphate enzyme N-terminal TPP-binding" evidence="2">
    <location>
        <begin position="1"/>
        <end position="120"/>
    </location>
</feature>
<dbReference type="GO" id="GO:0005948">
    <property type="term" value="C:acetolactate synthase complex"/>
    <property type="evidence" value="ECO:0007669"/>
    <property type="project" value="TreeGrafter"/>
</dbReference>
<accession>X1NMU4</accession>
<dbReference type="PANTHER" id="PTHR18968:SF142">
    <property type="entry name" value="ACETOLACTATE SYNTHASE"/>
    <property type="match status" value="1"/>
</dbReference>
<gene>
    <name evidence="3" type="ORF">S06H3_32810</name>
</gene>
<comment type="similarity">
    <text evidence="1">Belongs to the TPP enzyme family.</text>
</comment>
<dbReference type="Pfam" id="PF02776">
    <property type="entry name" value="TPP_enzyme_N"/>
    <property type="match status" value="1"/>
</dbReference>
<dbReference type="GO" id="GO:0050660">
    <property type="term" value="F:flavin adenine dinucleotide binding"/>
    <property type="evidence" value="ECO:0007669"/>
    <property type="project" value="TreeGrafter"/>
</dbReference>
<dbReference type="InterPro" id="IPR029061">
    <property type="entry name" value="THDP-binding"/>
</dbReference>
<dbReference type="GO" id="GO:0009099">
    <property type="term" value="P:L-valine biosynthetic process"/>
    <property type="evidence" value="ECO:0007669"/>
    <property type="project" value="TreeGrafter"/>
</dbReference>
<dbReference type="Gene3D" id="3.40.50.970">
    <property type="match status" value="1"/>
</dbReference>
<dbReference type="GO" id="GO:0003984">
    <property type="term" value="F:acetolactate synthase activity"/>
    <property type="evidence" value="ECO:0007669"/>
    <property type="project" value="TreeGrafter"/>
</dbReference>
<proteinExistence type="inferred from homology"/>
<evidence type="ECO:0000259" key="2">
    <source>
        <dbReference type="Pfam" id="PF02776"/>
    </source>
</evidence>
<dbReference type="PANTHER" id="PTHR18968">
    <property type="entry name" value="THIAMINE PYROPHOSPHATE ENZYMES"/>
    <property type="match status" value="1"/>
</dbReference>
<dbReference type="GO" id="GO:0030976">
    <property type="term" value="F:thiamine pyrophosphate binding"/>
    <property type="evidence" value="ECO:0007669"/>
    <property type="project" value="InterPro"/>
</dbReference>
<evidence type="ECO:0000256" key="1">
    <source>
        <dbReference type="ARBA" id="ARBA00007812"/>
    </source>
</evidence>
<dbReference type="EMBL" id="BARV01019531">
    <property type="protein sequence ID" value="GAI31526.1"/>
    <property type="molecule type" value="Genomic_DNA"/>
</dbReference>
<protein>
    <recommendedName>
        <fullName evidence="2">Thiamine pyrophosphate enzyme N-terminal TPP-binding domain-containing protein</fullName>
    </recommendedName>
</protein>
<sequence length="210" mass="23280">MKLADYVIQYLRDIDIRKVFIVYGAASGDLIDAFSRIKGIDYVAVMHEQAGAFAVETYAKVSGDLSCFIATSGPGGINLLNGIANAYYDSVPCIFITGQINSRFLKGDKPIRQVGFQENDIVGMAKPITKMAEMLTKPKDVKWLLEKAVYIAKEGCPGPVLIDIPVDIQKVDVDPETLDRYIPRTWHADDSLVSAQIEQFIADYKKAERP</sequence>
<feature type="non-terminal residue" evidence="3">
    <location>
        <position position="210"/>
    </location>
</feature>
<dbReference type="FunFam" id="3.40.50.970:FF:000007">
    <property type="entry name" value="Acetolactate synthase"/>
    <property type="match status" value="1"/>
</dbReference>
<comment type="caution">
    <text evidence="3">The sequence shown here is derived from an EMBL/GenBank/DDBJ whole genome shotgun (WGS) entry which is preliminary data.</text>
</comment>
<evidence type="ECO:0000313" key="3">
    <source>
        <dbReference type="EMBL" id="GAI31526.1"/>
    </source>
</evidence>
<dbReference type="AlphaFoldDB" id="X1NMU4"/>
<dbReference type="GO" id="GO:0009097">
    <property type="term" value="P:isoleucine biosynthetic process"/>
    <property type="evidence" value="ECO:0007669"/>
    <property type="project" value="TreeGrafter"/>
</dbReference>
<name>X1NMU4_9ZZZZ</name>
<dbReference type="InterPro" id="IPR012001">
    <property type="entry name" value="Thiamin_PyroP_enz_TPP-bd_dom"/>
</dbReference>
<organism evidence="3">
    <name type="scientific">marine sediment metagenome</name>
    <dbReference type="NCBI Taxonomy" id="412755"/>
    <lineage>
        <taxon>unclassified sequences</taxon>
        <taxon>metagenomes</taxon>
        <taxon>ecological metagenomes</taxon>
    </lineage>
</organism>
<reference evidence="3" key="1">
    <citation type="journal article" date="2014" name="Front. Microbiol.">
        <title>High frequency of phylogenetically diverse reductive dehalogenase-homologous genes in deep subseafloor sedimentary metagenomes.</title>
        <authorList>
            <person name="Kawai M."/>
            <person name="Futagami T."/>
            <person name="Toyoda A."/>
            <person name="Takaki Y."/>
            <person name="Nishi S."/>
            <person name="Hori S."/>
            <person name="Arai W."/>
            <person name="Tsubouchi T."/>
            <person name="Morono Y."/>
            <person name="Uchiyama I."/>
            <person name="Ito T."/>
            <person name="Fujiyama A."/>
            <person name="Inagaki F."/>
            <person name="Takami H."/>
        </authorList>
    </citation>
    <scope>NUCLEOTIDE SEQUENCE</scope>
    <source>
        <strain evidence="3">Expedition CK06-06</strain>
    </source>
</reference>
<dbReference type="SUPFAM" id="SSF52518">
    <property type="entry name" value="Thiamin diphosphate-binding fold (THDP-binding)"/>
    <property type="match status" value="1"/>
</dbReference>
<dbReference type="CDD" id="cd07035">
    <property type="entry name" value="TPP_PYR_POX_like"/>
    <property type="match status" value="1"/>
</dbReference>
<dbReference type="InterPro" id="IPR045229">
    <property type="entry name" value="TPP_enz"/>
</dbReference>